<evidence type="ECO:0000313" key="2">
    <source>
        <dbReference type="EMBL" id="SYV94498.1"/>
    </source>
</evidence>
<dbReference type="InterPro" id="IPR005146">
    <property type="entry name" value="B3/B4_tRNA-bd"/>
</dbReference>
<dbReference type="EMBL" id="LS991952">
    <property type="protein sequence ID" value="SYV94498.1"/>
    <property type="molecule type" value="Genomic_DNA"/>
</dbReference>
<reference evidence="3" key="1">
    <citation type="submission" date="2018-06" db="EMBL/GenBank/DDBJ databases">
        <authorList>
            <consortium name="Pathogen Informatics"/>
        </authorList>
    </citation>
    <scope>NUCLEOTIDE SEQUENCE [LARGE SCALE GENOMIC DNA]</scope>
    <source>
        <strain evidence="3">NCTC10115</strain>
    </source>
</reference>
<dbReference type="GO" id="GO:0003723">
    <property type="term" value="F:RNA binding"/>
    <property type="evidence" value="ECO:0007669"/>
    <property type="project" value="InterPro"/>
</dbReference>
<accession>A0A3B0PBK6</accession>
<feature type="domain" description="B3/B4 tRNA-binding" evidence="1">
    <location>
        <begin position="2"/>
        <end position="56"/>
    </location>
</feature>
<feature type="non-terminal residue" evidence="2">
    <location>
        <position position="57"/>
    </location>
</feature>
<dbReference type="SUPFAM" id="SSF56037">
    <property type="entry name" value="PheT/TilS domain"/>
    <property type="match status" value="1"/>
</dbReference>
<name>A0A3B0PBK6_MYCGL</name>
<dbReference type="GO" id="GO:0004826">
    <property type="term" value="F:phenylalanine-tRNA ligase activity"/>
    <property type="evidence" value="ECO:0007669"/>
    <property type="project" value="InterPro"/>
</dbReference>
<protein>
    <submittedName>
        <fullName evidence="2">Phenylalanyl-tRNA synthetase subunit beta</fullName>
    </submittedName>
</protein>
<gene>
    <name evidence="2" type="ORF">NCTC10115_00822</name>
</gene>
<evidence type="ECO:0000259" key="1">
    <source>
        <dbReference type="Pfam" id="PF03483"/>
    </source>
</evidence>
<dbReference type="AlphaFoldDB" id="A0A3B0PBK6"/>
<keyword evidence="2" id="KW-0436">Ligase</keyword>
<dbReference type="Pfam" id="PF03483">
    <property type="entry name" value="B3_4"/>
    <property type="match status" value="1"/>
</dbReference>
<dbReference type="InterPro" id="IPR020825">
    <property type="entry name" value="Phe-tRNA_synthase-like_B3/B4"/>
</dbReference>
<organism evidence="2 3">
    <name type="scientific">Mycoplasmoides gallisepticum</name>
    <name type="common">Mycoplasma gallisepticum</name>
    <dbReference type="NCBI Taxonomy" id="2096"/>
    <lineage>
        <taxon>Bacteria</taxon>
        <taxon>Bacillati</taxon>
        <taxon>Mycoplasmatota</taxon>
        <taxon>Mycoplasmoidales</taxon>
        <taxon>Mycoplasmoidaceae</taxon>
        <taxon>Mycoplasmoides</taxon>
    </lineage>
</organism>
<evidence type="ECO:0000313" key="3">
    <source>
        <dbReference type="Proteomes" id="UP000260136"/>
    </source>
</evidence>
<sequence length="57" mass="6500">MINNHIKPINDLVDLSNLIPLFVANPIHIHDADKIVGDVRLVQATKKEQFLALDNKW</sequence>
<dbReference type="Gene3D" id="3.50.40.10">
    <property type="entry name" value="Phenylalanyl-trna Synthetase, Chain B, domain 3"/>
    <property type="match status" value="1"/>
</dbReference>
<dbReference type="Proteomes" id="UP000260136">
    <property type="component" value="Chromosome"/>
</dbReference>
<proteinExistence type="predicted"/>
<keyword evidence="2" id="KW-0030">Aminoacyl-tRNA synthetase</keyword>